<dbReference type="InterPro" id="IPR036019">
    <property type="entry name" value="MscL_channel"/>
</dbReference>
<dbReference type="OrthoDB" id="9810350at2"/>
<dbReference type="Pfam" id="PF01741">
    <property type="entry name" value="MscL"/>
    <property type="match status" value="1"/>
</dbReference>
<evidence type="ECO:0000256" key="1">
    <source>
        <dbReference type="ARBA" id="ARBA00004141"/>
    </source>
</evidence>
<evidence type="ECO:0000313" key="12">
    <source>
        <dbReference type="Proteomes" id="UP000298860"/>
    </source>
</evidence>
<organism evidence="11 12">
    <name type="scientific">Gandjariella thermophila</name>
    <dbReference type="NCBI Taxonomy" id="1931992"/>
    <lineage>
        <taxon>Bacteria</taxon>
        <taxon>Bacillati</taxon>
        <taxon>Actinomycetota</taxon>
        <taxon>Actinomycetes</taxon>
        <taxon>Pseudonocardiales</taxon>
        <taxon>Pseudonocardiaceae</taxon>
        <taxon>Gandjariella</taxon>
    </lineage>
</organism>
<evidence type="ECO:0000256" key="3">
    <source>
        <dbReference type="ARBA" id="ARBA00022475"/>
    </source>
</evidence>
<evidence type="ECO:0000256" key="2">
    <source>
        <dbReference type="ARBA" id="ARBA00022448"/>
    </source>
</evidence>
<dbReference type="HAMAP" id="MF_00115">
    <property type="entry name" value="MscL"/>
    <property type="match status" value="1"/>
</dbReference>
<protein>
    <recommendedName>
        <fullName evidence="9">Large-conductance mechanosensitive channel</fullName>
    </recommendedName>
</protein>
<comment type="caution">
    <text evidence="11">The sequence shown here is derived from an EMBL/GenBank/DDBJ whole genome shotgun (WGS) entry which is preliminary data.</text>
</comment>
<dbReference type="PANTHER" id="PTHR30266">
    <property type="entry name" value="MECHANOSENSITIVE CHANNEL MSCL"/>
    <property type="match status" value="1"/>
</dbReference>
<dbReference type="AlphaFoldDB" id="A0A4D4JGR7"/>
<dbReference type="Gene3D" id="1.10.1200.120">
    <property type="entry name" value="Large-conductance mechanosensitive channel, MscL, domain 1"/>
    <property type="match status" value="1"/>
</dbReference>
<accession>A0A4D4JGR7</accession>
<sequence length="206" mass="20528">MLKSFQGFKDFISRGNVIELAVAVVIGTAFTAIVTAFTNGIIKPFINTLGGNQAVHGLGFRVLPGNDATFVDVGGVINAAINFLIIAAVVYFGLVLPMNKLRERRRRGEEKGPAEPTDVELLKEIRDLLKDGQIGSAGAASGSATTSGSAADSRSAGSASGSGFAPASRSTPGSDTASTSGAASKSGSGSGSGAGTASGSDTAGDD</sequence>
<keyword evidence="12" id="KW-1185">Reference proteome</keyword>
<evidence type="ECO:0000256" key="8">
    <source>
        <dbReference type="ARBA" id="ARBA00023303"/>
    </source>
</evidence>
<keyword evidence="7 9" id="KW-0472">Membrane</keyword>
<proteinExistence type="inferred from homology"/>
<feature type="compositionally biased region" description="Low complexity" evidence="10">
    <location>
        <begin position="197"/>
        <end position="206"/>
    </location>
</feature>
<evidence type="ECO:0000256" key="9">
    <source>
        <dbReference type="HAMAP-Rule" id="MF_00115"/>
    </source>
</evidence>
<reference evidence="12" key="1">
    <citation type="submission" date="2019-04" db="EMBL/GenBank/DDBJ databases">
        <title>Draft genome sequence of Pseudonocardiaceae bacterium SL3-2-4.</title>
        <authorList>
            <person name="Ningsih F."/>
            <person name="Yokota A."/>
            <person name="Sakai Y."/>
            <person name="Nanatani K."/>
            <person name="Yabe S."/>
            <person name="Oetari A."/>
            <person name="Sjamsuridzal W."/>
        </authorList>
    </citation>
    <scope>NUCLEOTIDE SEQUENCE [LARGE SCALE GENOMIC DNA]</scope>
    <source>
        <strain evidence="12">SL3-2-4</strain>
    </source>
</reference>
<comment type="subunit">
    <text evidence="9">Homopentamer.</text>
</comment>
<feature type="compositionally biased region" description="Low complexity" evidence="10">
    <location>
        <begin position="136"/>
        <end position="187"/>
    </location>
</feature>
<evidence type="ECO:0000256" key="10">
    <source>
        <dbReference type="SAM" id="MobiDB-lite"/>
    </source>
</evidence>
<comment type="function">
    <text evidence="9">Channel that opens in response to stretch forces in the membrane lipid bilayer. May participate in the regulation of osmotic pressure changes within the cell.</text>
</comment>
<keyword evidence="4 9" id="KW-0812">Transmembrane</keyword>
<evidence type="ECO:0000313" key="11">
    <source>
        <dbReference type="EMBL" id="GDY33499.1"/>
    </source>
</evidence>
<dbReference type="SUPFAM" id="SSF81330">
    <property type="entry name" value="Gated mechanosensitive channel"/>
    <property type="match status" value="1"/>
</dbReference>
<keyword evidence="3 9" id="KW-1003">Cell membrane</keyword>
<dbReference type="GO" id="GO:0005886">
    <property type="term" value="C:plasma membrane"/>
    <property type="evidence" value="ECO:0007669"/>
    <property type="project" value="UniProtKB-SubCell"/>
</dbReference>
<dbReference type="InterPro" id="IPR001185">
    <property type="entry name" value="MS_channel"/>
</dbReference>
<name>A0A4D4JGR7_9PSEU</name>
<dbReference type="PANTHER" id="PTHR30266:SF2">
    <property type="entry name" value="LARGE-CONDUCTANCE MECHANOSENSITIVE CHANNEL"/>
    <property type="match status" value="1"/>
</dbReference>
<comment type="similarity">
    <text evidence="9">Belongs to the MscL family.</text>
</comment>
<dbReference type="NCBIfam" id="TIGR00220">
    <property type="entry name" value="mscL"/>
    <property type="match status" value="1"/>
</dbReference>
<dbReference type="InterPro" id="IPR037673">
    <property type="entry name" value="MSC/AndL"/>
</dbReference>
<keyword evidence="2 9" id="KW-0813">Transport</keyword>
<feature type="transmembrane region" description="Helical" evidence="9">
    <location>
        <begin position="20"/>
        <end position="42"/>
    </location>
</feature>
<dbReference type="GO" id="GO:0008381">
    <property type="term" value="F:mechanosensitive monoatomic ion channel activity"/>
    <property type="evidence" value="ECO:0007669"/>
    <property type="project" value="UniProtKB-UniRule"/>
</dbReference>
<evidence type="ECO:0000256" key="5">
    <source>
        <dbReference type="ARBA" id="ARBA00022989"/>
    </source>
</evidence>
<keyword evidence="5 9" id="KW-1133">Transmembrane helix</keyword>
<comment type="subcellular location">
    <subcellularLocation>
        <location evidence="9">Cell membrane</location>
        <topology evidence="9">Multi-pass membrane protein</topology>
    </subcellularLocation>
    <subcellularLocation>
        <location evidence="1">Membrane</location>
        <topology evidence="1">Multi-pass membrane protein</topology>
    </subcellularLocation>
</comment>
<evidence type="ECO:0000256" key="4">
    <source>
        <dbReference type="ARBA" id="ARBA00022692"/>
    </source>
</evidence>
<keyword evidence="6 9" id="KW-0406">Ion transport</keyword>
<dbReference type="EMBL" id="BJFL01000044">
    <property type="protein sequence ID" value="GDY33499.1"/>
    <property type="molecule type" value="Genomic_DNA"/>
</dbReference>
<evidence type="ECO:0000256" key="6">
    <source>
        <dbReference type="ARBA" id="ARBA00023065"/>
    </source>
</evidence>
<dbReference type="Proteomes" id="UP000298860">
    <property type="component" value="Unassembled WGS sequence"/>
</dbReference>
<evidence type="ECO:0000256" key="7">
    <source>
        <dbReference type="ARBA" id="ARBA00023136"/>
    </source>
</evidence>
<gene>
    <name evidence="9" type="primary">mscL</name>
    <name evidence="11" type="ORF">GTS_51320</name>
</gene>
<feature type="transmembrane region" description="Helical" evidence="9">
    <location>
        <begin position="76"/>
        <end position="97"/>
    </location>
</feature>
<keyword evidence="8 9" id="KW-0407">Ion channel</keyword>
<dbReference type="PRINTS" id="PR01264">
    <property type="entry name" value="MECHCHANNEL"/>
</dbReference>
<feature type="region of interest" description="Disordered" evidence="10">
    <location>
        <begin position="136"/>
        <end position="206"/>
    </location>
</feature>